<dbReference type="RefSeq" id="WP_138252376.1">
    <property type="nucleotide sequence ID" value="NZ_VAVZ01000009.1"/>
</dbReference>
<dbReference type="InterPro" id="IPR045598">
    <property type="entry name" value="DUF6457"/>
</dbReference>
<dbReference type="Pfam" id="PF20058">
    <property type="entry name" value="DUF6457"/>
    <property type="match status" value="1"/>
</dbReference>
<evidence type="ECO:0000259" key="1">
    <source>
        <dbReference type="Pfam" id="PF20058"/>
    </source>
</evidence>
<feature type="domain" description="DUF6457" evidence="1">
    <location>
        <begin position="16"/>
        <end position="98"/>
    </location>
</feature>
<name>A0A5R9BCV6_9MICC</name>
<sequence>MPEADSPQHTEHSIHEPIAQWVDELIRHLEIQGTNVDIDELLKVAGEAAHTVVRPAAPVTTFLIGYVTGLAEASGQADYQKAFTAATQLTRKLLEQRSQPAE</sequence>
<keyword evidence="3" id="KW-1185">Reference proteome</keyword>
<organism evidence="2 3">
    <name type="scientific">Nesterenkonia salmonea</name>
    <dbReference type="NCBI Taxonomy" id="1804987"/>
    <lineage>
        <taxon>Bacteria</taxon>
        <taxon>Bacillati</taxon>
        <taxon>Actinomycetota</taxon>
        <taxon>Actinomycetes</taxon>
        <taxon>Micrococcales</taxon>
        <taxon>Micrococcaceae</taxon>
        <taxon>Nesterenkonia</taxon>
    </lineage>
</organism>
<dbReference type="AlphaFoldDB" id="A0A5R9BCV6"/>
<reference evidence="2 3" key="1">
    <citation type="submission" date="2019-05" db="EMBL/GenBank/DDBJ databases">
        <title>Nesterenkonia sp. GY074 isolated from the Southern Atlantic Ocean.</title>
        <authorList>
            <person name="Zhang G."/>
        </authorList>
    </citation>
    <scope>NUCLEOTIDE SEQUENCE [LARGE SCALE GENOMIC DNA]</scope>
    <source>
        <strain evidence="2 3">GY074</strain>
    </source>
</reference>
<dbReference type="OrthoDB" id="4408226at2"/>
<proteinExistence type="predicted"/>
<dbReference type="Proteomes" id="UP000310458">
    <property type="component" value="Unassembled WGS sequence"/>
</dbReference>
<protein>
    <submittedName>
        <fullName evidence="2">Molybdopterin-guanine dinucleotide biosynthesis protein</fullName>
    </submittedName>
</protein>
<comment type="caution">
    <text evidence="2">The sequence shown here is derived from an EMBL/GenBank/DDBJ whole genome shotgun (WGS) entry which is preliminary data.</text>
</comment>
<accession>A0A5R9BCV6</accession>
<gene>
    <name evidence="2" type="ORF">FEF26_04625</name>
</gene>
<evidence type="ECO:0000313" key="2">
    <source>
        <dbReference type="EMBL" id="TLP98453.1"/>
    </source>
</evidence>
<dbReference type="EMBL" id="VAVZ01000009">
    <property type="protein sequence ID" value="TLP98453.1"/>
    <property type="molecule type" value="Genomic_DNA"/>
</dbReference>
<evidence type="ECO:0000313" key="3">
    <source>
        <dbReference type="Proteomes" id="UP000310458"/>
    </source>
</evidence>